<dbReference type="Proteomes" id="UP000237846">
    <property type="component" value="Unassembled WGS sequence"/>
</dbReference>
<name>A0A2T0Q9B3_9ACTN</name>
<sequence length="213" mass="23345">MSSSPLYLAIVAVWAVVLVPMLLRRDADGERRVFGLRLRRGTGTELHDTETDGYPADGEEQADATDDAAADTYPGDGAAHRTDRRPADDAAYAEQRRTSRARVIARRRRRTAGLVLLLAATAVAVALGAGPWWVLVPPVLLFAGHLALLRTAVRVDAERRAREAERARAAAEARKRRARRAREAAQAEVIDLDSARDQPYDQYADAQLRAVGD</sequence>
<comment type="caution">
    <text evidence="4">The sequence shown here is derived from an EMBL/GenBank/DDBJ whole genome shotgun (WGS) entry which is preliminary data.</text>
</comment>
<accession>A0A2T0Q9B3</accession>
<feature type="compositionally biased region" description="Acidic residues" evidence="2">
    <location>
        <begin position="57"/>
        <end position="69"/>
    </location>
</feature>
<keyword evidence="5" id="KW-1185">Reference proteome</keyword>
<feature type="coiled-coil region" evidence="1">
    <location>
        <begin position="154"/>
        <end position="188"/>
    </location>
</feature>
<evidence type="ECO:0000256" key="2">
    <source>
        <dbReference type="SAM" id="MobiDB-lite"/>
    </source>
</evidence>
<feature type="region of interest" description="Disordered" evidence="2">
    <location>
        <begin position="45"/>
        <end position="92"/>
    </location>
</feature>
<evidence type="ECO:0000256" key="3">
    <source>
        <dbReference type="SAM" id="Phobius"/>
    </source>
</evidence>
<dbReference type="AlphaFoldDB" id="A0A2T0Q9B3"/>
<feature type="transmembrane region" description="Helical" evidence="3">
    <location>
        <begin position="111"/>
        <end position="129"/>
    </location>
</feature>
<gene>
    <name evidence="4" type="ORF">CLV72_10265</name>
</gene>
<dbReference type="EMBL" id="PVZC01000002">
    <property type="protein sequence ID" value="PRY00435.1"/>
    <property type="molecule type" value="Genomic_DNA"/>
</dbReference>
<evidence type="ECO:0000313" key="4">
    <source>
        <dbReference type="EMBL" id="PRY00435.1"/>
    </source>
</evidence>
<evidence type="ECO:0000313" key="5">
    <source>
        <dbReference type="Proteomes" id="UP000237846"/>
    </source>
</evidence>
<dbReference type="OrthoDB" id="3431665at2"/>
<dbReference type="RefSeq" id="WP_106241751.1">
    <property type="nucleotide sequence ID" value="NZ_PVZC01000002.1"/>
</dbReference>
<keyword evidence="3" id="KW-1133">Transmembrane helix</keyword>
<keyword evidence="3" id="KW-0812">Transmembrane</keyword>
<evidence type="ECO:0000256" key="1">
    <source>
        <dbReference type="SAM" id="Coils"/>
    </source>
</evidence>
<organism evidence="4 5">
    <name type="scientific">Allonocardiopsis opalescens</name>
    <dbReference type="NCBI Taxonomy" id="1144618"/>
    <lineage>
        <taxon>Bacteria</taxon>
        <taxon>Bacillati</taxon>
        <taxon>Actinomycetota</taxon>
        <taxon>Actinomycetes</taxon>
        <taxon>Streptosporangiales</taxon>
        <taxon>Allonocardiopsis</taxon>
    </lineage>
</organism>
<reference evidence="4 5" key="1">
    <citation type="submission" date="2018-03" db="EMBL/GenBank/DDBJ databases">
        <title>Genomic Encyclopedia of Archaeal and Bacterial Type Strains, Phase II (KMG-II): from individual species to whole genera.</title>
        <authorList>
            <person name="Goeker M."/>
        </authorList>
    </citation>
    <scope>NUCLEOTIDE SEQUENCE [LARGE SCALE GENOMIC DNA]</scope>
    <source>
        <strain evidence="4 5">DSM 45601</strain>
    </source>
</reference>
<protein>
    <submittedName>
        <fullName evidence="4">Uncharacterized protein</fullName>
    </submittedName>
</protein>
<feature type="compositionally biased region" description="Basic and acidic residues" evidence="2">
    <location>
        <begin position="78"/>
        <end position="88"/>
    </location>
</feature>
<keyword evidence="1" id="KW-0175">Coiled coil</keyword>
<proteinExistence type="predicted"/>
<keyword evidence="3" id="KW-0472">Membrane</keyword>
<feature type="transmembrane region" description="Helical" evidence="3">
    <location>
        <begin position="6"/>
        <end position="23"/>
    </location>
</feature>